<feature type="transmembrane region" description="Helical" evidence="1">
    <location>
        <begin position="33"/>
        <end position="50"/>
    </location>
</feature>
<comment type="caution">
    <text evidence="2">The sequence shown here is derived from an EMBL/GenBank/DDBJ whole genome shotgun (WGS) entry which is preliminary data.</text>
</comment>
<dbReference type="EMBL" id="MTBP01000004">
    <property type="protein sequence ID" value="POM22696.1"/>
    <property type="molecule type" value="Genomic_DNA"/>
</dbReference>
<sequence length="161" mass="16619">MSTAAEIALVVVALGFVLSRQLSSRPLEEKSSFRVPLILAAVGLFSGGLIDRDHLAMSVTLLVAGLVVALGSGVVRALTVRVWRAEDGTLWRGGTAWTLAAWVSSVLLRVGLVVAGHVTGAASEGGGLLLFLGLTLVVQNALVVYRARTLVPAPAVQAVAV</sequence>
<keyword evidence="1" id="KW-0812">Transmembrane</keyword>
<name>A0A2P4UCC4_9ACTN</name>
<reference evidence="2 3" key="1">
    <citation type="journal article" date="2017" name="Chemistry">
        <title>Isolation, Biosynthesis and Chemical Modifications of Rubterolones A-F: Rare Tropolone Alkaloids from Actinomadura sp. 5-2.</title>
        <authorList>
            <person name="Guo H."/>
            <person name="Benndorf R."/>
            <person name="Leichnitz D."/>
            <person name="Klassen J.L."/>
            <person name="Vollmers J."/>
            <person name="Gorls H."/>
            <person name="Steinacker M."/>
            <person name="Weigel C."/>
            <person name="Dahse H.M."/>
            <person name="Kaster A.K."/>
            <person name="de Beer Z.W."/>
            <person name="Poulsen M."/>
            <person name="Beemelmanns C."/>
        </authorList>
    </citation>
    <scope>NUCLEOTIDE SEQUENCE [LARGE SCALE GENOMIC DNA]</scope>
    <source>
        <strain evidence="2 3">5-2</strain>
    </source>
</reference>
<organism evidence="2 3">
    <name type="scientific">Actinomadura rubteroloni</name>
    <dbReference type="NCBI Taxonomy" id="1926885"/>
    <lineage>
        <taxon>Bacteria</taxon>
        <taxon>Bacillati</taxon>
        <taxon>Actinomycetota</taxon>
        <taxon>Actinomycetes</taxon>
        <taxon>Streptosporangiales</taxon>
        <taxon>Thermomonosporaceae</taxon>
        <taxon>Actinomadura</taxon>
    </lineage>
</organism>
<keyword evidence="1" id="KW-1133">Transmembrane helix</keyword>
<feature type="transmembrane region" description="Helical" evidence="1">
    <location>
        <begin position="127"/>
        <end position="145"/>
    </location>
</feature>
<evidence type="ECO:0000256" key="1">
    <source>
        <dbReference type="SAM" id="Phobius"/>
    </source>
</evidence>
<dbReference type="AlphaFoldDB" id="A0A2P4UCC4"/>
<keyword evidence="3" id="KW-1185">Reference proteome</keyword>
<protein>
    <recommendedName>
        <fullName evidence="4">DUF1453 domain-containing protein</fullName>
    </recommendedName>
</protein>
<dbReference type="RefSeq" id="WP_103565391.1">
    <property type="nucleotide sequence ID" value="NZ_MTBP01000004.1"/>
</dbReference>
<dbReference type="Proteomes" id="UP000242367">
    <property type="component" value="Unassembled WGS sequence"/>
</dbReference>
<evidence type="ECO:0008006" key="4">
    <source>
        <dbReference type="Google" id="ProtNLM"/>
    </source>
</evidence>
<accession>A0A2P4UCC4</accession>
<feature type="transmembrane region" description="Helical" evidence="1">
    <location>
        <begin position="95"/>
        <end position="115"/>
    </location>
</feature>
<evidence type="ECO:0000313" key="2">
    <source>
        <dbReference type="EMBL" id="POM22696.1"/>
    </source>
</evidence>
<gene>
    <name evidence="2" type="ORF">BTM25_49000</name>
</gene>
<evidence type="ECO:0000313" key="3">
    <source>
        <dbReference type="Proteomes" id="UP000242367"/>
    </source>
</evidence>
<proteinExistence type="predicted"/>
<feature type="transmembrane region" description="Helical" evidence="1">
    <location>
        <begin position="55"/>
        <end position="75"/>
    </location>
</feature>
<keyword evidence="1" id="KW-0472">Membrane</keyword>